<protein>
    <submittedName>
        <fullName evidence="3">Uncharacterized protein</fullName>
    </submittedName>
</protein>
<dbReference type="EMBL" id="CP006628">
    <property type="protein sequence ID" value="AIB09709.1"/>
    <property type="molecule type" value="Genomic_DNA"/>
</dbReference>
<evidence type="ECO:0000313" key="2">
    <source>
        <dbReference type="EMBL" id="AIB09704.1"/>
    </source>
</evidence>
<geneLocation type="nucleomorph" evidence="3"/>
<evidence type="ECO:0000313" key="7">
    <source>
        <dbReference type="Proteomes" id="UP000243670"/>
    </source>
</evidence>
<dbReference type="EMBL" id="CP006629">
    <property type="protein sequence ID" value="AIB09912.1"/>
    <property type="molecule type" value="Genomic_DNA"/>
</dbReference>
<keyword evidence="3" id="KW-0542">Nucleomorph</keyword>
<evidence type="ECO:0000313" key="1">
    <source>
        <dbReference type="EMBL" id="AIB09493.1"/>
    </source>
</evidence>
<dbReference type="EMBL" id="CP006629">
    <property type="protein sequence ID" value="AIB10096.1"/>
    <property type="molecule type" value="Genomic_DNA"/>
</dbReference>
<name>A0A060DGS5_9EUKA</name>
<dbReference type="EMBL" id="CP006628">
    <property type="protein sequence ID" value="AIB09907.1"/>
    <property type="molecule type" value="Genomic_DNA"/>
</dbReference>
<dbReference type="Proteomes" id="UP000243670">
    <property type="component" value="Nucleomorph 3"/>
</dbReference>
<evidence type="ECO:0000313" key="5">
    <source>
        <dbReference type="EMBL" id="AIB09912.1"/>
    </source>
</evidence>
<accession>A0A060DGS5</accession>
<organism evidence="3 7">
    <name type="scientific">Lotharella oceanica</name>
    <dbReference type="NCBI Taxonomy" id="641309"/>
    <lineage>
        <taxon>Eukaryota</taxon>
        <taxon>Sar</taxon>
        <taxon>Rhizaria</taxon>
        <taxon>Cercozoa</taxon>
        <taxon>Chlorarachniophyceae</taxon>
        <taxon>Lotharella</taxon>
    </lineage>
</organism>
<dbReference type="Proteomes" id="UP000243670">
    <property type="component" value="Nucleomorph 2"/>
</dbReference>
<proteinExistence type="predicted"/>
<dbReference type="AlphaFoldDB" id="A0A060DGS5"/>
<gene>
    <name evidence="2" type="ORF">M951_chr1225</name>
    <name evidence="1" type="ORF">M951_chr16</name>
    <name evidence="4" type="ORF">M951_chr2215</name>
    <name evidence="3" type="ORF">M951_chr26</name>
    <name evidence="6" type="ORF">M951_chr3199</name>
    <name evidence="5" type="ORF">M951_chr36</name>
</gene>
<sequence>MLLNINNVIKKKLLLFLLIINQDPVPLLRLCISNVFLNFKSIVLIINKHYCNYGINYTTSKNIIES</sequence>
<reference evidence="3 7" key="1">
    <citation type="journal article" date="2014" name="BMC Genomics">
        <title>Nucleomorph and plastid genome sequences of the chlorarachniophyte Lotharella oceanica: convergent reductive evolution and frequent recombination in nucleomorph-bearing algae.</title>
        <authorList>
            <person name="Tanifuji G."/>
            <person name="Onodera N.T."/>
            <person name="Brown M.W."/>
            <person name="Curtis B.A."/>
            <person name="Roger A.J."/>
            <person name="Ka-Shu Wong G."/>
            <person name="Melkonian M."/>
            <person name="Archibald J.M."/>
        </authorList>
    </citation>
    <scope>NUCLEOTIDE SEQUENCE [LARGE SCALE GENOMIC DNA]</scope>
    <source>
        <strain evidence="3 7">CCMP622</strain>
    </source>
</reference>
<dbReference type="EMBL" id="CP006627">
    <property type="protein sequence ID" value="AIB09493.1"/>
    <property type="molecule type" value="Genomic_DNA"/>
</dbReference>
<evidence type="ECO:0000313" key="6">
    <source>
        <dbReference type="EMBL" id="AIB10096.1"/>
    </source>
</evidence>
<evidence type="ECO:0000313" key="3">
    <source>
        <dbReference type="EMBL" id="AIB09709.1"/>
    </source>
</evidence>
<evidence type="ECO:0000313" key="4">
    <source>
        <dbReference type="EMBL" id="AIB09907.1"/>
    </source>
</evidence>
<dbReference type="EMBL" id="CP006627">
    <property type="protein sequence ID" value="AIB09704.1"/>
    <property type="molecule type" value="Genomic_DNA"/>
</dbReference>
<dbReference type="Proteomes" id="UP000243670">
    <property type="component" value="Nucleomorph 1"/>
</dbReference>